<keyword evidence="2" id="KW-1185">Reference proteome</keyword>
<evidence type="ECO:0000313" key="1">
    <source>
        <dbReference type="EMBL" id="KAF3544131.1"/>
    </source>
</evidence>
<evidence type="ECO:0008006" key="3">
    <source>
        <dbReference type="Google" id="ProtNLM"/>
    </source>
</evidence>
<proteinExistence type="predicted"/>
<gene>
    <name evidence="1" type="ORF">DY000_02003413</name>
</gene>
<dbReference type="EMBL" id="QGKV02000832">
    <property type="protein sequence ID" value="KAF3544131.1"/>
    <property type="molecule type" value="Genomic_DNA"/>
</dbReference>
<sequence>MANLSLSLSLESPRLVLIGCYVLVLVESVSRWVSSTAKEVSRGGSALIESYVATELSSTRPSLSSSATELSSTAMKLSLGVDRALSLCFSSNQRVRGSKVQEEGTSNERRAKKSNTGVMARLMVRYEV</sequence>
<evidence type="ECO:0000313" key="2">
    <source>
        <dbReference type="Proteomes" id="UP000266723"/>
    </source>
</evidence>
<dbReference type="Proteomes" id="UP000266723">
    <property type="component" value="Unassembled WGS sequence"/>
</dbReference>
<name>A0ABQ7BWA4_BRACR</name>
<accession>A0ABQ7BWA4</accession>
<organism evidence="1 2">
    <name type="scientific">Brassica cretica</name>
    <name type="common">Mustard</name>
    <dbReference type="NCBI Taxonomy" id="69181"/>
    <lineage>
        <taxon>Eukaryota</taxon>
        <taxon>Viridiplantae</taxon>
        <taxon>Streptophyta</taxon>
        <taxon>Embryophyta</taxon>
        <taxon>Tracheophyta</taxon>
        <taxon>Spermatophyta</taxon>
        <taxon>Magnoliopsida</taxon>
        <taxon>eudicotyledons</taxon>
        <taxon>Gunneridae</taxon>
        <taxon>Pentapetalae</taxon>
        <taxon>rosids</taxon>
        <taxon>malvids</taxon>
        <taxon>Brassicales</taxon>
        <taxon>Brassicaceae</taxon>
        <taxon>Brassiceae</taxon>
        <taxon>Brassica</taxon>
    </lineage>
</organism>
<protein>
    <recommendedName>
        <fullName evidence="3">VAN3-binding protein-like auxin canalisation domain-containing protein</fullName>
    </recommendedName>
</protein>
<reference evidence="1 2" key="1">
    <citation type="journal article" date="2020" name="BMC Genomics">
        <title>Intraspecific diversification of the crop wild relative Brassica cretica Lam. using demographic model selection.</title>
        <authorList>
            <person name="Kioukis A."/>
            <person name="Michalopoulou V.A."/>
            <person name="Briers L."/>
            <person name="Pirintsos S."/>
            <person name="Studholme D.J."/>
            <person name="Pavlidis P."/>
            <person name="Sarris P.F."/>
        </authorList>
    </citation>
    <scope>NUCLEOTIDE SEQUENCE [LARGE SCALE GENOMIC DNA]</scope>
    <source>
        <strain evidence="2">cv. PFS-1207/04</strain>
    </source>
</reference>
<comment type="caution">
    <text evidence="1">The sequence shown here is derived from an EMBL/GenBank/DDBJ whole genome shotgun (WGS) entry which is preliminary data.</text>
</comment>